<dbReference type="Proteomes" id="UP000076584">
    <property type="component" value="Unassembled WGS sequence"/>
</dbReference>
<feature type="compositionally biased region" description="Basic and acidic residues" evidence="1">
    <location>
        <begin position="106"/>
        <end position="127"/>
    </location>
</feature>
<organism evidence="2 3">
    <name type="scientific">Colletotrichum incanum</name>
    <name type="common">Soybean anthracnose fungus</name>
    <dbReference type="NCBI Taxonomy" id="1573173"/>
    <lineage>
        <taxon>Eukaryota</taxon>
        <taxon>Fungi</taxon>
        <taxon>Dikarya</taxon>
        <taxon>Ascomycota</taxon>
        <taxon>Pezizomycotina</taxon>
        <taxon>Sordariomycetes</taxon>
        <taxon>Hypocreomycetidae</taxon>
        <taxon>Glomerellales</taxon>
        <taxon>Glomerellaceae</taxon>
        <taxon>Colletotrichum</taxon>
        <taxon>Colletotrichum spaethianum species complex</taxon>
    </lineage>
</organism>
<feature type="compositionally biased region" description="Basic and acidic residues" evidence="1">
    <location>
        <begin position="276"/>
        <end position="303"/>
    </location>
</feature>
<feature type="region of interest" description="Disordered" evidence="1">
    <location>
        <begin position="264"/>
        <end position="303"/>
    </location>
</feature>
<keyword evidence="3" id="KW-1185">Reference proteome</keyword>
<reference evidence="2 3" key="1">
    <citation type="submission" date="2015-06" db="EMBL/GenBank/DDBJ databases">
        <title>Survival trade-offs in plant roots during colonization by closely related pathogenic and mutualistic fungi.</title>
        <authorList>
            <person name="Hacquard S."/>
            <person name="Kracher B."/>
            <person name="Hiruma K."/>
            <person name="Weinman A."/>
            <person name="Muench P."/>
            <person name="Garrido Oter R."/>
            <person name="Ver Loren van Themaat E."/>
            <person name="Dallerey J.-F."/>
            <person name="Damm U."/>
            <person name="Henrissat B."/>
            <person name="Lespinet O."/>
            <person name="Thon M."/>
            <person name="Kemen E."/>
            <person name="McHardy A.C."/>
            <person name="Schulze-Lefert P."/>
            <person name="O'Connell R.J."/>
        </authorList>
    </citation>
    <scope>NUCLEOTIDE SEQUENCE [LARGE SCALE GENOMIC DNA]</scope>
    <source>
        <strain evidence="2 3">MAFF 238704</strain>
    </source>
</reference>
<name>A0A167DKN0_COLIC</name>
<feature type="compositionally biased region" description="Low complexity" evidence="1">
    <location>
        <begin position="149"/>
        <end position="171"/>
    </location>
</feature>
<dbReference type="EMBL" id="LFIW01000993">
    <property type="protein sequence ID" value="KZL84010.1"/>
    <property type="molecule type" value="Genomic_DNA"/>
</dbReference>
<sequence>LSPAKLTIDKPDPRTLQIPFLSILGHQYSRVLDPETTPNYRLSLGIPVPGSPGSLSHPQAGNDRILAKPCAPACKVAVLCGLVIDEISQQRVSAFPTLRQTYYREKAKGKKSIEDKKRGRLLPRDPQIRPPSPVFSSYFLPVDPFDSFAPSPSPNMAPASQESESASPTTTRPDGESSVDNIAQNWSGLDPLLRFTMYRRCGGIRLRQWCLDGGAERENPERSGLECTAYRDLLRGEQAATALETNLTNLESRLDALLAAFEANEKSDQDSAAASQKEDETTRQRTSNTEKESSGSHEAAKKA</sequence>
<dbReference type="AlphaFoldDB" id="A0A167DKN0"/>
<evidence type="ECO:0000313" key="2">
    <source>
        <dbReference type="EMBL" id="KZL84010.1"/>
    </source>
</evidence>
<gene>
    <name evidence="2" type="ORF">CI238_04978</name>
</gene>
<comment type="caution">
    <text evidence="2">The sequence shown here is derived from an EMBL/GenBank/DDBJ whole genome shotgun (WGS) entry which is preliminary data.</text>
</comment>
<feature type="non-terminal residue" evidence="2">
    <location>
        <position position="1"/>
    </location>
</feature>
<evidence type="ECO:0000256" key="1">
    <source>
        <dbReference type="SAM" id="MobiDB-lite"/>
    </source>
</evidence>
<accession>A0A167DKN0</accession>
<feature type="region of interest" description="Disordered" evidence="1">
    <location>
        <begin position="149"/>
        <end position="182"/>
    </location>
</feature>
<evidence type="ECO:0000313" key="3">
    <source>
        <dbReference type="Proteomes" id="UP000076584"/>
    </source>
</evidence>
<protein>
    <submittedName>
        <fullName evidence="2">Uncharacterized protein</fullName>
    </submittedName>
</protein>
<feature type="region of interest" description="Disordered" evidence="1">
    <location>
        <begin position="106"/>
        <end position="133"/>
    </location>
</feature>
<proteinExistence type="predicted"/>